<evidence type="ECO:0000313" key="1">
    <source>
        <dbReference type="EMBL" id="MBS9533737.1"/>
    </source>
</evidence>
<dbReference type="EMBL" id="JAHCLR010000014">
    <property type="protein sequence ID" value="MBS9533737.1"/>
    <property type="molecule type" value="Genomic_DNA"/>
</dbReference>
<protein>
    <submittedName>
        <fullName evidence="1">DUF2694 family protein</fullName>
    </submittedName>
</protein>
<name>A0ABS5RHE9_9MYCO</name>
<dbReference type="InterPro" id="IPR024426">
    <property type="entry name" value="DUF2694"/>
</dbReference>
<dbReference type="RefSeq" id="WP_214092617.1">
    <property type="nucleotide sequence ID" value="NZ_JAHCLR010000014.1"/>
</dbReference>
<evidence type="ECO:0000313" key="2">
    <source>
        <dbReference type="Proteomes" id="UP001519535"/>
    </source>
</evidence>
<reference evidence="1 2" key="1">
    <citation type="submission" date="2021-05" db="EMBL/GenBank/DDBJ databases">
        <title>Mycobacterium acidophilum sp. nov., an extremely acid-tolerant member of the genus Mycobacterium.</title>
        <authorList>
            <person name="Xia J."/>
        </authorList>
    </citation>
    <scope>NUCLEOTIDE SEQUENCE [LARGE SCALE GENOMIC DNA]</scope>
    <source>
        <strain evidence="1 2">M1</strain>
    </source>
</reference>
<gene>
    <name evidence="1" type="ORF">KIH27_09075</name>
</gene>
<proteinExistence type="predicted"/>
<sequence length="104" mass="10746">MTEPLPEFDATHPGGAVVFRSCRGGCLHSVSLTAAAMSADAAALAQAIILAADVSFLKAALQIRREIVSAGHTPSAALPTVDDLRVAAGRLAEHHLHRGRRTAG</sequence>
<dbReference type="Proteomes" id="UP001519535">
    <property type="component" value="Unassembled WGS sequence"/>
</dbReference>
<accession>A0ABS5RHE9</accession>
<organism evidence="1 2">
    <name type="scientific">Mycolicibacter acidiphilus</name>
    <dbReference type="NCBI Taxonomy" id="2835306"/>
    <lineage>
        <taxon>Bacteria</taxon>
        <taxon>Bacillati</taxon>
        <taxon>Actinomycetota</taxon>
        <taxon>Actinomycetes</taxon>
        <taxon>Mycobacteriales</taxon>
        <taxon>Mycobacteriaceae</taxon>
        <taxon>Mycolicibacter</taxon>
    </lineage>
</organism>
<comment type="caution">
    <text evidence="1">The sequence shown here is derived from an EMBL/GenBank/DDBJ whole genome shotgun (WGS) entry which is preliminary data.</text>
</comment>
<dbReference type="Pfam" id="PF10904">
    <property type="entry name" value="DUF2694"/>
    <property type="match status" value="1"/>
</dbReference>
<keyword evidence="2" id="KW-1185">Reference proteome</keyword>